<dbReference type="GO" id="GO:0008270">
    <property type="term" value="F:zinc ion binding"/>
    <property type="evidence" value="ECO:0007669"/>
    <property type="project" value="UniProtKB-KW"/>
</dbReference>
<dbReference type="Pfam" id="PF13639">
    <property type="entry name" value="zf-RING_2"/>
    <property type="match status" value="1"/>
</dbReference>
<evidence type="ECO:0000313" key="7">
    <source>
        <dbReference type="Ensembl" id="ENSLLEP00000047861.1"/>
    </source>
</evidence>
<dbReference type="PROSITE" id="PS50089">
    <property type="entry name" value="ZF_RING_2"/>
    <property type="match status" value="1"/>
</dbReference>
<dbReference type="SUPFAM" id="SSF57850">
    <property type="entry name" value="RING/U-box"/>
    <property type="match status" value="1"/>
</dbReference>
<dbReference type="InterPro" id="IPR051435">
    <property type="entry name" value="RING_finger_E3_ubiq-ligases"/>
</dbReference>
<dbReference type="GO" id="GO:0061630">
    <property type="term" value="F:ubiquitin protein ligase activity"/>
    <property type="evidence" value="ECO:0007669"/>
    <property type="project" value="TreeGrafter"/>
</dbReference>
<dbReference type="InterPro" id="IPR017907">
    <property type="entry name" value="Znf_RING_CS"/>
</dbReference>
<dbReference type="SMART" id="SM00184">
    <property type="entry name" value="RING"/>
    <property type="match status" value="1"/>
</dbReference>
<dbReference type="Gene3D" id="3.30.40.10">
    <property type="entry name" value="Zinc/RING finger domain, C3HC4 (zinc finger)"/>
    <property type="match status" value="1"/>
</dbReference>
<evidence type="ECO:0000256" key="4">
    <source>
        <dbReference type="PROSITE-ProRule" id="PRU00175"/>
    </source>
</evidence>
<evidence type="ECO:0000256" key="1">
    <source>
        <dbReference type="ARBA" id="ARBA00022723"/>
    </source>
</evidence>
<dbReference type="PANTHER" id="PTHR22791:SF30">
    <property type="entry name" value="RING FINGER PROTEIN 223-LIKE"/>
    <property type="match status" value="1"/>
</dbReference>
<name>A0A8C5R7F2_9ANUR</name>
<dbReference type="InterPro" id="IPR001841">
    <property type="entry name" value="Znf_RING"/>
</dbReference>
<keyword evidence="5" id="KW-1133">Transmembrane helix</keyword>
<accession>A0A8C5R7F2</accession>
<dbReference type="Proteomes" id="UP000694569">
    <property type="component" value="Unplaced"/>
</dbReference>
<keyword evidence="5" id="KW-0472">Membrane</keyword>
<reference evidence="7" key="1">
    <citation type="submission" date="2025-08" db="UniProtKB">
        <authorList>
            <consortium name="Ensembl"/>
        </authorList>
    </citation>
    <scope>IDENTIFICATION</scope>
</reference>
<evidence type="ECO:0000313" key="8">
    <source>
        <dbReference type="Proteomes" id="UP000694569"/>
    </source>
</evidence>
<keyword evidence="1" id="KW-0479">Metal-binding</keyword>
<dbReference type="Ensembl" id="ENSLLET00000049739.1">
    <property type="protein sequence ID" value="ENSLLEP00000047861.1"/>
    <property type="gene ID" value="ENSLLEG00000030216.1"/>
</dbReference>
<dbReference type="GO" id="GO:0016567">
    <property type="term" value="P:protein ubiquitination"/>
    <property type="evidence" value="ECO:0007669"/>
    <property type="project" value="TreeGrafter"/>
</dbReference>
<dbReference type="GeneTree" id="ENSGT00940000163259"/>
<dbReference type="PANTHER" id="PTHR22791">
    <property type="entry name" value="RING-TYPE DOMAIN-CONTAINING PROTEIN"/>
    <property type="match status" value="1"/>
</dbReference>
<keyword evidence="3" id="KW-0862">Zinc</keyword>
<dbReference type="PROSITE" id="PS00518">
    <property type="entry name" value="ZF_RING_1"/>
    <property type="match status" value="1"/>
</dbReference>
<evidence type="ECO:0000256" key="3">
    <source>
        <dbReference type="ARBA" id="ARBA00022833"/>
    </source>
</evidence>
<reference evidence="7" key="2">
    <citation type="submission" date="2025-09" db="UniProtKB">
        <authorList>
            <consortium name="Ensembl"/>
        </authorList>
    </citation>
    <scope>IDENTIFICATION</scope>
</reference>
<evidence type="ECO:0000256" key="5">
    <source>
        <dbReference type="SAM" id="Phobius"/>
    </source>
</evidence>
<evidence type="ECO:0000259" key="6">
    <source>
        <dbReference type="PROSITE" id="PS50089"/>
    </source>
</evidence>
<proteinExistence type="predicted"/>
<feature type="domain" description="RING-type" evidence="6">
    <location>
        <begin position="19"/>
        <end position="66"/>
    </location>
</feature>
<protein>
    <recommendedName>
        <fullName evidence="6">RING-type domain-containing protein</fullName>
    </recommendedName>
</protein>
<keyword evidence="8" id="KW-1185">Reference proteome</keyword>
<dbReference type="OrthoDB" id="252722at2759"/>
<organism evidence="7 8">
    <name type="scientific">Leptobrachium leishanense</name>
    <name type="common">Leishan spiny toad</name>
    <dbReference type="NCBI Taxonomy" id="445787"/>
    <lineage>
        <taxon>Eukaryota</taxon>
        <taxon>Metazoa</taxon>
        <taxon>Chordata</taxon>
        <taxon>Craniata</taxon>
        <taxon>Vertebrata</taxon>
        <taxon>Euteleostomi</taxon>
        <taxon>Amphibia</taxon>
        <taxon>Batrachia</taxon>
        <taxon>Anura</taxon>
        <taxon>Pelobatoidea</taxon>
        <taxon>Megophryidae</taxon>
        <taxon>Leptobrachium</taxon>
    </lineage>
</organism>
<dbReference type="AlphaFoldDB" id="A0A8C5R7F2"/>
<sequence length="182" mass="20473">EELQEGRTITETLTTSPECTICYLTYDNVFKTPLLLPCSHTFCMECLSRLCLFLKESQSFPCPLCRTSAPIPPGGVPKMQPNVDVVSQLPPDMQNLQNVWLDGHKLCWVRKDNAEQGKGSLVTVHLLPNREGPPSEDHLVSVNRNLCLAFLHSVWGVLLIIFTSSLLLFTLIFLLVYMNRGK</sequence>
<evidence type="ECO:0000256" key="2">
    <source>
        <dbReference type="ARBA" id="ARBA00022771"/>
    </source>
</evidence>
<dbReference type="InterPro" id="IPR013083">
    <property type="entry name" value="Znf_RING/FYVE/PHD"/>
</dbReference>
<keyword evidence="2 4" id="KW-0863">Zinc-finger</keyword>
<feature type="transmembrane region" description="Helical" evidence="5">
    <location>
        <begin position="154"/>
        <end position="177"/>
    </location>
</feature>
<keyword evidence="5" id="KW-0812">Transmembrane</keyword>